<evidence type="ECO:0000256" key="1">
    <source>
        <dbReference type="ARBA" id="ARBA00001163"/>
    </source>
</evidence>
<dbReference type="PANTHER" id="PTHR43466:SF1">
    <property type="entry name" value="2-OXO-4-HYDROXY-4-CARBOXY-5-UREIDOIMIDAZOLINE DECARBOXYLASE-RELATED"/>
    <property type="match status" value="1"/>
</dbReference>
<evidence type="ECO:0000313" key="8">
    <source>
        <dbReference type="EMBL" id="MFC1414463.1"/>
    </source>
</evidence>
<keyword evidence="4" id="KW-0659">Purine metabolism</keyword>
<dbReference type="EMBL" id="JBHEZY010000015">
    <property type="protein sequence ID" value="MFC1434953.1"/>
    <property type="molecule type" value="Genomic_DNA"/>
</dbReference>
<dbReference type="RefSeq" id="WP_380518064.1">
    <property type="nucleotide sequence ID" value="NZ_JBHEZX010000024.1"/>
</dbReference>
<accession>A0ABV6VLI0</accession>
<dbReference type="InterPro" id="IPR018020">
    <property type="entry name" value="OHCU_decarboxylase"/>
</dbReference>
<keyword evidence="6 8" id="KW-0456">Lyase</keyword>
<dbReference type="PANTHER" id="PTHR43466">
    <property type="entry name" value="2-OXO-4-HYDROXY-4-CARBOXY-5-UREIDOIMIDAZOLINE DECARBOXYLASE-RELATED"/>
    <property type="match status" value="1"/>
</dbReference>
<evidence type="ECO:0000313" key="10">
    <source>
        <dbReference type="Proteomes" id="UP001592530"/>
    </source>
</evidence>
<comment type="caution">
    <text evidence="8">The sequence shown here is derived from an EMBL/GenBank/DDBJ whole genome shotgun (WGS) entry which is preliminary data.</text>
</comment>
<comment type="pathway">
    <text evidence="2">Purine metabolism; urate degradation; (S)-allantoin from urate: step 3/3.</text>
</comment>
<dbReference type="EMBL" id="JBHEZX010000024">
    <property type="protein sequence ID" value="MFC1414463.1"/>
    <property type="molecule type" value="Genomic_DNA"/>
</dbReference>
<evidence type="ECO:0000256" key="4">
    <source>
        <dbReference type="ARBA" id="ARBA00022631"/>
    </source>
</evidence>
<proteinExistence type="predicted"/>
<dbReference type="EC" id="4.1.1.97" evidence="3"/>
<dbReference type="InterPro" id="IPR017595">
    <property type="entry name" value="OHCU_decarboxylase-2"/>
</dbReference>
<dbReference type="SUPFAM" id="SSF158694">
    <property type="entry name" value="UraD-Like"/>
    <property type="match status" value="1"/>
</dbReference>
<keyword evidence="11" id="KW-1185">Reference proteome</keyword>
<evidence type="ECO:0000256" key="3">
    <source>
        <dbReference type="ARBA" id="ARBA00012257"/>
    </source>
</evidence>
<feature type="domain" description="Oxo-4-hydroxy-4-carboxy-5-ureidoimidazoline decarboxylase" evidence="7">
    <location>
        <begin position="12"/>
        <end position="160"/>
    </location>
</feature>
<protein>
    <recommendedName>
        <fullName evidence="3">2-oxo-4-hydroxy-4-carboxy-5-ureidoimidazoline decarboxylase</fullName>
        <ecNumber evidence="3">4.1.1.97</ecNumber>
    </recommendedName>
</protein>
<dbReference type="Proteomes" id="UP001592582">
    <property type="component" value="Unassembled WGS sequence"/>
</dbReference>
<dbReference type="Pfam" id="PF09349">
    <property type="entry name" value="OHCU_decarbox"/>
    <property type="match status" value="1"/>
</dbReference>
<dbReference type="NCBIfam" id="NF010372">
    <property type="entry name" value="PRK13798.1"/>
    <property type="match status" value="1"/>
</dbReference>
<sequence length="167" mass="17942">MARSTTALARLNALGDADLDARLVEICSSPAWAKLLRSARPWADDDAVHSANADAMAGLGPADLADAMAGHARIGQPKAGDATSQREQSGVHGADDALLDELQQANADYEARFGHVFLICATGRTAETMLEALRGRIGNDPRTEQEIVRGELRKINDIRIDRLLNED</sequence>
<organism evidence="8 11">
    <name type="scientific">Streptacidiphilus alkalitolerans</name>
    <dbReference type="NCBI Taxonomy" id="3342712"/>
    <lineage>
        <taxon>Bacteria</taxon>
        <taxon>Bacillati</taxon>
        <taxon>Actinomycetota</taxon>
        <taxon>Actinomycetes</taxon>
        <taxon>Kitasatosporales</taxon>
        <taxon>Streptomycetaceae</taxon>
        <taxon>Streptacidiphilus</taxon>
    </lineage>
</organism>
<evidence type="ECO:0000256" key="5">
    <source>
        <dbReference type="ARBA" id="ARBA00022793"/>
    </source>
</evidence>
<name>A0ABV6VLI0_9ACTN</name>
<reference evidence="10 11" key="1">
    <citation type="submission" date="2024-09" db="EMBL/GenBank/DDBJ databases">
        <authorList>
            <person name="Lee S.D."/>
        </authorList>
    </citation>
    <scope>NUCLEOTIDE SEQUENCE [LARGE SCALE GENOMIC DNA]</scope>
    <source>
        <strain evidence="8 11">N1-1</strain>
        <strain evidence="9 10">N1-3</strain>
    </source>
</reference>
<evidence type="ECO:0000256" key="6">
    <source>
        <dbReference type="ARBA" id="ARBA00023239"/>
    </source>
</evidence>
<evidence type="ECO:0000256" key="2">
    <source>
        <dbReference type="ARBA" id="ARBA00004754"/>
    </source>
</evidence>
<comment type="catalytic activity">
    <reaction evidence="1">
        <text>5-hydroxy-2-oxo-4-ureido-2,5-dihydro-1H-imidazole-5-carboxylate + H(+) = (S)-allantoin + CO2</text>
        <dbReference type="Rhea" id="RHEA:26301"/>
        <dbReference type="ChEBI" id="CHEBI:15378"/>
        <dbReference type="ChEBI" id="CHEBI:15678"/>
        <dbReference type="ChEBI" id="CHEBI:16526"/>
        <dbReference type="ChEBI" id="CHEBI:58639"/>
        <dbReference type="EC" id="4.1.1.97"/>
    </reaction>
</comment>
<dbReference type="InterPro" id="IPR036778">
    <property type="entry name" value="OHCU_decarboxylase_sf"/>
</dbReference>
<keyword evidence="5" id="KW-0210">Decarboxylase</keyword>
<evidence type="ECO:0000259" key="7">
    <source>
        <dbReference type="Pfam" id="PF09349"/>
    </source>
</evidence>
<evidence type="ECO:0000313" key="11">
    <source>
        <dbReference type="Proteomes" id="UP001592582"/>
    </source>
</evidence>
<dbReference type="GO" id="GO:0051997">
    <property type="term" value="F:2-oxo-4-hydroxy-4-carboxy-5-ureidoimidazoline decarboxylase activity"/>
    <property type="evidence" value="ECO:0007669"/>
    <property type="project" value="UniProtKB-EC"/>
</dbReference>
<dbReference type="Gene3D" id="1.10.3330.10">
    <property type="entry name" value="Oxo-4-hydroxy-4-carboxy-5-ureidoimidazoline decarboxylase"/>
    <property type="match status" value="1"/>
</dbReference>
<dbReference type="NCBIfam" id="TIGR03180">
    <property type="entry name" value="UraD_2"/>
    <property type="match status" value="1"/>
</dbReference>
<gene>
    <name evidence="8" type="primary">uraD</name>
    <name evidence="9" type="ORF">ACEZDB_30360</name>
    <name evidence="8" type="ORF">ACEZDG_34895</name>
</gene>
<evidence type="ECO:0000313" key="9">
    <source>
        <dbReference type="EMBL" id="MFC1434953.1"/>
    </source>
</evidence>
<dbReference type="Proteomes" id="UP001592530">
    <property type="component" value="Unassembled WGS sequence"/>
</dbReference>